<dbReference type="PANTHER" id="PTHR47584">
    <property type="match status" value="1"/>
</dbReference>
<dbReference type="PANTHER" id="PTHR47584:SF14">
    <property type="entry name" value="L10-INTERACTING MYB DOMAIN-CONTAINING PROTEIN-LIKE"/>
    <property type="match status" value="1"/>
</dbReference>
<feature type="compositionally biased region" description="Acidic residues" evidence="1">
    <location>
        <begin position="63"/>
        <end position="72"/>
    </location>
</feature>
<dbReference type="Proteomes" id="UP000596660">
    <property type="component" value="Unplaced"/>
</dbReference>
<feature type="compositionally biased region" description="Basic and acidic residues" evidence="1">
    <location>
        <begin position="79"/>
        <end position="90"/>
    </location>
</feature>
<organism evidence="2 3">
    <name type="scientific">Chenopodium quinoa</name>
    <name type="common">Quinoa</name>
    <dbReference type="NCBI Taxonomy" id="63459"/>
    <lineage>
        <taxon>Eukaryota</taxon>
        <taxon>Viridiplantae</taxon>
        <taxon>Streptophyta</taxon>
        <taxon>Embryophyta</taxon>
        <taxon>Tracheophyta</taxon>
        <taxon>Spermatophyta</taxon>
        <taxon>Magnoliopsida</taxon>
        <taxon>eudicotyledons</taxon>
        <taxon>Gunneridae</taxon>
        <taxon>Pentapetalae</taxon>
        <taxon>Caryophyllales</taxon>
        <taxon>Chenopodiaceae</taxon>
        <taxon>Chenopodioideae</taxon>
        <taxon>Atripliceae</taxon>
        <taxon>Chenopodium</taxon>
    </lineage>
</organism>
<name>A0A803MIP4_CHEQI</name>
<accession>A0A803MIP4</accession>
<reference evidence="2" key="2">
    <citation type="submission" date="2021-03" db="UniProtKB">
        <authorList>
            <consortium name="EnsemblPlants"/>
        </authorList>
    </citation>
    <scope>IDENTIFICATION</scope>
</reference>
<dbReference type="Gramene" id="AUR62030140-RA">
    <property type="protein sequence ID" value="AUR62030140-RA:cds"/>
    <property type="gene ID" value="AUR62030140"/>
</dbReference>
<evidence type="ECO:0000313" key="3">
    <source>
        <dbReference type="Proteomes" id="UP000596660"/>
    </source>
</evidence>
<feature type="region of interest" description="Disordered" evidence="1">
    <location>
        <begin position="47"/>
        <end position="112"/>
    </location>
</feature>
<dbReference type="InterPro" id="IPR045026">
    <property type="entry name" value="LIMYB"/>
</dbReference>
<sequence>MGYNPITQLSAEDTVMKKLDEKHMSAKTFRKKGCKHYDKLCTIFGDTTATGASSHPSAKSPSESEDEDDADGDGGVSRKPCEEGPNDKKIKPNVNRKKLRDCSNGGCLGYNE</sequence>
<protein>
    <submittedName>
        <fullName evidence="2">Uncharacterized protein</fullName>
    </submittedName>
</protein>
<feature type="compositionally biased region" description="Low complexity" evidence="1">
    <location>
        <begin position="52"/>
        <end position="61"/>
    </location>
</feature>
<reference evidence="2" key="1">
    <citation type="journal article" date="2017" name="Nature">
        <title>The genome of Chenopodium quinoa.</title>
        <authorList>
            <person name="Jarvis D.E."/>
            <person name="Ho Y.S."/>
            <person name="Lightfoot D.J."/>
            <person name="Schmoeckel S.M."/>
            <person name="Li B."/>
            <person name="Borm T.J.A."/>
            <person name="Ohyanagi H."/>
            <person name="Mineta K."/>
            <person name="Michell C.T."/>
            <person name="Saber N."/>
            <person name="Kharbatia N.M."/>
            <person name="Rupper R.R."/>
            <person name="Sharp A.R."/>
            <person name="Dally N."/>
            <person name="Boughton B.A."/>
            <person name="Woo Y.H."/>
            <person name="Gao G."/>
            <person name="Schijlen E.G.W.M."/>
            <person name="Guo X."/>
            <person name="Momin A.A."/>
            <person name="Negrao S."/>
            <person name="Al-Babili S."/>
            <person name="Gehring C."/>
            <person name="Roessner U."/>
            <person name="Jung C."/>
            <person name="Murphy K."/>
            <person name="Arold S.T."/>
            <person name="Gojobori T."/>
            <person name="van der Linden C.G."/>
            <person name="van Loo E.N."/>
            <person name="Jellen E.N."/>
            <person name="Maughan P.J."/>
            <person name="Tester M."/>
        </authorList>
    </citation>
    <scope>NUCLEOTIDE SEQUENCE [LARGE SCALE GENOMIC DNA]</scope>
    <source>
        <strain evidence="2">cv. PI 614886</strain>
    </source>
</reference>
<dbReference type="AlphaFoldDB" id="A0A803MIP4"/>
<evidence type="ECO:0000256" key="1">
    <source>
        <dbReference type="SAM" id="MobiDB-lite"/>
    </source>
</evidence>
<dbReference type="EnsemblPlants" id="AUR62030140-RA">
    <property type="protein sequence ID" value="AUR62030140-RA:cds"/>
    <property type="gene ID" value="AUR62030140"/>
</dbReference>
<evidence type="ECO:0000313" key="2">
    <source>
        <dbReference type="EnsemblPlants" id="AUR62030140-RA:cds"/>
    </source>
</evidence>
<proteinExistence type="predicted"/>
<keyword evidence="3" id="KW-1185">Reference proteome</keyword>